<dbReference type="EMBL" id="CAWUPB010000130">
    <property type="protein sequence ID" value="CAK7323632.1"/>
    <property type="molecule type" value="Genomic_DNA"/>
</dbReference>
<evidence type="ECO:0008006" key="3">
    <source>
        <dbReference type="Google" id="ProtNLM"/>
    </source>
</evidence>
<reference evidence="1 2" key="1">
    <citation type="submission" date="2024-01" db="EMBL/GenBank/DDBJ databases">
        <authorList>
            <person name="Waweru B."/>
        </authorList>
    </citation>
    <scope>NUCLEOTIDE SEQUENCE [LARGE SCALE GENOMIC DNA]</scope>
</reference>
<evidence type="ECO:0000313" key="1">
    <source>
        <dbReference type="EMBL" id="CAK7323632.1"/>
    </source>
</evidence>
<dbReference type="Proteomes" id="UP001314170">
    <property type="component" value="Unassembled WGS sequence"/>
</dbReference>
<accession>A0AAV1QSW0</accession>
<gene>
    <name evidence="1" type="ORF">DCAF_LOCUS1261</name>
</gene>
<protein>
    <recommendedName>
        <fullName evidence="3">Arginase</fullName>
    </recommendedName>
</protein>
<organism evidence="1 2">
    <name type="scientific">Dovyalis caffra</name>
    <dbReference type="NCBI Taxonomy" id="77055"/>
    <lineage>
        <taxon>Eukaryota</taxon>
        <taxon>Viridiplantae</taxon>
        <taxon>Streptophyta</taxon>
        <taxon>Embryophyta</taxon>
        <taxon>Tracheophyta</taxon>
        <taxon>Spermatophyta</taxon>
        <taxon>Magnoliopsida</taxon>
        <taxon>eudicotyledons</taxon>
        <taxon>Gunneridae</taxon>
        <taxon>Pentapetalae</taxon>
        <taxon>rosids</taxon>
        <taxon>fabids</taxon>
        <taxon>Malpighiales</taxon>
        <taxon>Salicaceae</taxon>
        <taxon>Flacourtieae</taxon>
        <taxon>Dovyalis</taxon>
    </lineage>
</organism>
<evidence type="ECO:0000313" key="2">
    <source>
        <dbReference type="Proteomes" id="UP001314170"/>
    </source>
</evidence>
<proteinExistence type="predicted"/>
<keyword evidence="2" id="KW-1185">Reference proteome</keyword>
<sequence>MGLRVWRRRSSRRKGLGFQTASFVAEEHGRAAGCEGPVLGKAARVGSDCAGTEAPYVGGSNILDLDSRLAHGAEEWVSEGVMIGLRLIWKAELLAMSE</sequence>
<dbReference type="AlphaFoldDB" id="A0AAV1QSW0"/>
<name>A0AAV1QSW0_9ROSI</name>
<comment type="caution">
    <text evidence="1">The sequence shown here is derived from an EMBL/GenBank/DDBJ whole genome shotgun (WGS) entry which is preliminary data.</text>
</comment>